<keyword evidence="3" id="KW-1185">Reference proteome</keyword>
<dbReference type="Proteomes" id="UP000518605">
    <property type="component" value="Unassembled WGS sequence"/>
</dbReference>
<evidence type="ECO:0000313" key="2">
    <source>
        <dbReference type="EMBL" id="MBB3152542.1"/>
    </source>
</evidence>
<proteinExistence type="predicted"/>
<evidence type="ECO:0000313" key="3">
    <source>
        <dbReference type="Proteomes" id="UP000518605"/>
    </source>
</evidence>
<reference evidence="2 3" key="1">
    <citation type="submission" date="2020-08" db="EMBL/GenBank/DDBJ databases">
        <title>Genomic Encyclopedia of Type Strains, Phase III (KMG-III): the genomes of soil and plant-associated and newly described type strains.</title>
        <authorList>
            <person name="Whitman W."/>
        </authorList>
    </citation>
    <scope>NUCLEOTIDE SEQUENCE [LARGE SCALE GENOMIC DNA]</scope>
    <source>
        <strain evidence="2 3">CECT 8234</strain>
    </source>
</reference>
<gene>
    <name evidence="2" type="ORF">FHS16_002592</name>
</gene>
<protein>
    <submittedName>
        <fullName evidence="2">Uncharacterized protein</fullName>
    </submittedName>
</protein>
<name>A0A7W5C7R0_9BACL</name>
<comment type="caution">
    <text evidence="2">The sequence shown here is derived from an EMBL/GenBank/DDBJ whole genome shotgun (WGS) entry which is preliminary data.</text>
</comment>
<organism evidence="2 3">
    <name type="scientific">Paenibacillus endophyticus</name>
    <dbReference type="NCBI Taxonomy" id="1294268"/>
    <lineage>
        <taxon>Bacteria</taxon>
        <taxon>Bacillati</taxon>
        <taxon>Bacillota</taxon>
        <taxon>Bacilli</taxon>
        <taxon>Bacillales</taxon>
        <taxon>Paenibacillaceae</taxon>
        <taxon>Paenibacillus</taxon>
    </lineage>
</organism>
<sequence length="69" mass="7658">MPTVASAGRDSGSTGRDKAGQRQHHTQENSPIAGAVNHRRFFNFFGKGVHIRDAHEYRNGKLKSRIGKN</sequence>
<dbReference type="EMBL" id="JACHXW010000006">
    <property type="protein sequence ID" value="MBB3152542.1"/>
    <property type="molecule type" value="Genomic_DNA"/>
</dbReference>
<evidence type="ECO:0000256" key="1">
    <source>
        <dbReference type="SAM" id="MobiDB-lite"/>
    </source>
</evidence>
<accession>A0A7W5C7R0</accession>
<feature type="region of interest" description="Disordered" evidence="1">
    <location>
        <begin position="1"/>
        <end position="34"/>
    </location>
</feature>
<dbReference type="AlphaFoldDB" id="A0A7W5C7R0"/>